<accession>A0A418AS79</accession>
<keyword evidence="3" id="KW-1185">Reference proteome</keyword>
<dbReference type="VEuPathDB" id="FungiDB:H310_08107"/>
<reference evidence="2 3" key="1">
    <citation type="submission" date="2018-08" db="EMBL/GenBank/DDBJ databases">
        <title>Aphanomyces genome sequencing and annotation.</title>
        <authorList>
            <person name="Minardi D."/>
            <person name="Oidtmann B."/>
            <person name="Van Der Giezen M."/>
            <person name="Studholme D.J."/>
        </authorList>
    </citation>
    <scope>NUCLEOTIDE SEQUENCE [LARGE SCALE GENOMIC DNA]</scope>
    <source>
        <strain evidence="2 3">NJM0002</strain>
    </source>
</reference>
<sequence length="876" mass="94406">MRWAFLLLVGIVAYTATAQQLLTSYVRVQWNATNLTTIEANEGLLRSSVVQFLAPNITANVTFLEIRAFNANISASQNFTIEFAVQANASAATATSFLTTLLNTTSTTNNLTRAITTTIPNAAVVCDVGASPSSTRLRIAPTPPTLTDLAANASYVFTNLRYQGAPNANATNFTGTSFSLAQLTRMRYAFYSLLGIKNDEEATVVQVVNATVNARRETNVLVFFRFNSTSRLANTTITTLTNGTTTGNATTTLADAMALFNFTARNYNLTVNVPWTPASSNWWIVDATNATNATANVTTTTNTTSSTNATAAPTPANTTKAPAIIYTPAPTTTAIVYPTTKPVPTTPQPTAPLPTTIVPQLDGGLVPFPFIYAFNVTSAAQAPVYTQPGVCGGNNQFCLHLKWIVEDPRDAYVLARIKGQQFINSSVLASSPNSATSTVTSTSNRNIYVRYAATPISSKELVLELRVVVGTPPPVVTQTLQDEGCAYCTKLASQCAKDPMCSAIKLCVDNATSVWDQTNLILNGDYGDSLNTTLATAACYSSPSFPFDMSTTGLIVLANTTNVTTIDIVFTNHIGPMPELSWTPTPVLPYIDAAFAIIPKLASSSALALMPVNDPVTNPATPQSTSTSLSANGWRWFTKWARFVTISFLDACSSCWLEFLQTCLLDEGCNVYINCIMKGSFESIATLIQFGRTGATFNLSPSILSCSDPTAPTWASWRYLQKASQCYAKQQCPVASQGGKDIVWQVPNRTQSISYTLPFDPTTSDSPPQFMFRNQLDYNWNVMYGGVKDFGSILPTILDIPDVVVSDPTNATNPVDGSFTYSWLVTYPSYAGFLPTYYIGDFGGNVLTILNDAPPSALLVVQNKTWNATAWNSALF</sequence>
<keyword evidence="1" id="KW-0732">Signal</keyword>
<comment type="caution">
    <text evidence="2">The sequence shown here is derived from an EMBL/GenBank/DDBJ whole genome shotgun (WGS) entry which is preliminary data.</text>
</comment>
<proteinExistence type="predicted"/>
<feature type="chain" id="PRO_5019393483" evidence="1">
    <location>
        <begin position="19"/>
        <end position="876"/>
    </location>
</feature>
<protein>
    <submittedName>
        <fullName evidence="2">Uncharacterized protein</fullName>
    </submittedName>
</protein>
<evidence type="ECO:0000313" key="3">
    <source>
        <dbReference type="Proteomes" id="UP000285060"/>
    </source>
</evidence>
<name>A0A418AS79_9STRA</name>
<organism evidence="2 3">
    <name type="scientific">Aphanomyces invadans</name>
    <dbReference type="NCBI Taxonomy" id="157072"/>
    <lineage>
        <taxon>Eukaryota</taxon>
        <taxon>Sar</taxon>
        <taxon>Stramenopiles</taxon>
        <taxon>Oomycota</taxon>
        <taxon>Saprolegniomycetes</taxon>
        <taxon>Saprolegniales</taxon>
        <taxon>Verrucalvaceae</taxon>
        <taxon>Aphanomyces</taxon>
    </lineage>
</organism>
<feature type="signal peptide" evidence="1">
    <location>
        <begin position="1"/>
        <end position="18"/>
    </location>
</feature>
<evidence type="ECO:0000256" key="1">
    <source>
        <dbReference type="SAM" id="SignalP"/>
    </source>
</evidence>
<evidence type="ECO:0000313" key="2">
    <source>
        <dbReference type="EMBL" id="RHY27996.1"/>
    </source>
</evidence>
<dbReference type="AlphaFoldDB" id="A0A418AS79"/>
<gene>
    <name evidence="2" type="ORF">DYB32_006350</name>
</gene>
<dbReference type="EMBL" id="QUSY01000665">
    <property type="protein sequence ID" value="RHY27996.1"/>
    <property type="molecule type" value="Genomic_DNA"/>
</dbReference>
<dbReference type="Proteomes" id="UP000285060">
    <property type="component" value="Unassembled WGS sequence"/>
</dbReference>